<dbReference type="EMBL" id="UYRU01006612">
    <property type="protein sequence ID" value="VDK40242.1"/>
    <property type="molecule type" value="Genomic_DNA"/>
</dbReference>
<organism evidence="1 2">
    <name type="scientific">Dibothriocephalus latus</name>
    <name type="common">Fish tapeworm</name>
    <name type="synonym">Diphyllobothrium latum</name>
    <dbReference type="NCBI Taxonomy" id="60516"/>
    <lineage>
        <taxon>Eukaryota</taxon>
        <taxon>Metazoa</taxon>
        <taxon>Spiralia</taxon>
        <taxon>Lophotrochozoa</taxon>
        <taxon>Platyhelminthes</taxon>
        <taxon>Cestoda</taxon>
        <taxon>Eucestoda</taxon>
        <taxon>Diphyllobothriidea</taxon>
        <taxon>Diphyllobothriidae</taxon>
        <taxon>Dibothriocephalus</taxon>
    </lineage>
</organism>
<gene>
    <name evidence="1" type="ORF">DILT_LOCUS1117</name>
</gene>
<accession>A0A3P6PSR7</accession>
<proteinExistence type="predicted"/>
<reference evidence="1 2" key="1">
    <citation type="submission" date="2018-11" db="EMBL/GenBank/DDBJ databases">
        <authorList>
            <consortium name="Pathogen Informatics"/>
        </authorList>
    </citation>
    <scope>NUCLEOTIDE SEQUENCE [LARGE SCALE GENOMIC DNA]</scope>
</reference>
<sequence>MYLLNVENISYVMLKDTCPITLHKPKDKTVPSFYVTATDHLDICTEFTDVILTWYVNTKEEEDLKDISCYQNKEQFCSGTRAPGTADKSKCAIRKVGGMIMAKYRFKKPPDRFGFYYCYLDKEMIKAQTFIVDWISEFTVYIVQY</sequence>
<dbReference type="OrthoDB" id="6291317at2759"/>
<dbReference type="Proteomes" id="UP000281553">
    <property type="component" value="Unassembled WGS sequence"/>
</dbReference>
<protein>
    <submittedName>
        <fullName evidence="1">Uncharacterized protein</fullName>
    </submittedName>
</protein>
<keyword evidence="2" id="KW-1185">Reference proteome</keyword>
<evidence type="ECO:0000313" key="2">
    <source>
        <dbReference type="Proteomes" id="UP000281553"/>
    </source>
</evidence>
<name>A0A3P6PSR7_DIBLA</name>
<dbReference type="AlphaFoldDB" id="A0A3P6PSR7"/>
<evidence type="ECO:0000313" key="1">
    <source>
        <dbReference type="EMBL" id="VDK40242.1"/>
    </source>
</evidence>